<reference evidence="3 4" key="1">
    <citation type="journal article" date="2013" name="Genome Announc.">
        <title>Complete Genome Sequence of the Carbazole Degrader Pseudomonas resinovorans Strain CA10 (NBRC 106553).</title>
        <authorList>
            <person name="Shintani M."/>
            <person name="Hosoyama A."/>
            <person name="Ohji S."/>
            <person name="Tsuchikane K."/>
            <person name="Takarada H."/>
            <person name="Yamazoe A."/>
            <person name="Fujita N."/>
            <person name="Nojiri H."/>
        </authorList>
    </citation>
    <scope>NUCLEOTIDE SEQUENCE [LARGE SCALE GENOMIC DNA]</scope>
    <source>
        <strain evidence="3 4">NBRC 106553</strain>
    </source>
</reference>
<dbReference type="EMBL" id="AP013068">
    <property type="protein sequence ID" value="BAN47715.1"/>
    <property type="molecule type" value="Genomic_DNA"/>
</dbReference>
<dbReference type="CDD" id="cd03794">
    <property type="entry name" value="GT4_WbuB-like"/>
    <property type="match status" value="1"/>
</dbReference>
<evidence type="ECO:0008006" key="5">
    <source>
        <dbReference type="Google" id="ProtNLM"/>
    </source>
</evidence>
<organism evidence="3 4">
    <name type="scientific">Metapseudomonas resinovorans NBRC 106553</name>
    <dbReference type="NCBI Taxonomy" id="1245471"/>
    <lineage>
        <taxon>Bacteria</taxon>
        <taxon>Pseudomonadati</taxon>
        <taxon>Pseudomonadota</taxon>
        <taxon>Gammaproteobacteria</taxon>
        <taxon>Pseudomonadales</taxon>
        <taxon>Pseudomonadaceae</taxon>
        <taxon>Metapseudomonas</taxon>
    </lineage>
</organism>
<sequence>MRIVYIHQYFKTPKDAGGTRSYEMARRLVAAGHEVNMISSRPKEELVDGGVDEVSGIKVHWIGVDYNNKMGFISRVKSFFLFAILSSLKAIRLRADVVFATSTPLTVAVPGVIASFFKRVPLVFEVRDQWPRIPIAMGVLRNPILIFLANILERFTYWYSSHIVALSPGMADGIASRGVSRRKITVIPNGCDLELFSNESIRGGEFRKKNPHIPDGPIVLYPGTIGKVNGVGYLAELAAATIRIEKNINFVVVGDGIELDEVVELSNTLGVNGVNFFVLPPLPKDELVYALRDSSIIVSLIIDVPELEDNSANKFFDALAASRPIAINYGGWQKEIIKRERVGLVISRDVEQAAREVVEFLSDDRLVKASGERAKSLAESMYNRDVLAMNLEKIFVETAV</sequence>
<accession>S6AHH3</accession>
<dbReference type="PATRIC" id="fig|1245471.3.peg.2001"/>
<dbReference type="Proteomes" id="UP000015503">
    <property type="component" value="Chromosome"/>
</dbReference>
<feature type="domain" description="Glycosyltransferase subfamily 4-like N-terminal" evidence="2">
    <location>
        <begin position="18"/>
        <end position="190"/>
    </location>
</feature>
<evidence type="ECO:0000313" key="3">
    <source>
        <dbReference type="EMBL" id="BAN47715.1"/>
    </source>
</evidence>
<dbReference type="OrthoDB" id="9787293at2"/>
<evidence type="ECO:0000259" key="2">
    <source>
        <dbReference type="Pfam" id="PF13579"/>
    </source>
</evidence>
<dbReference type="Gene3D" id="3.40.50.2000">
    <property type="entry name" value="Glycogen Phosphorylase B"/>
    <property type="match status" value="2"/>
</dbReference>
<dbReference type="GO" id="GO:0016757">
    <property type="term" value="F:glycosyltransferase activity"/>
    <property type="evidence" value="ECO:0007669"/>
    <property type="project" value="InterPro"/>
</dbReference>
<dbReference type="PANTHER" id="PTHR12526">
    <property type="entry name" value="GLYCOSYLTRANSFERASE"/>
    <property type="match status" value="1"/>
</dbReference>
<dbReference type="AlphaFoldDB" id="S6AHH3"/>
<evidence type="ECO:0000259" key="1">
    <source>
        <dbReference type="Pfam" id="PF00534"/>
    </source>
</evidence>
<evidence type="ECO:0000313" key="4">
    <source>
        <dbReference type="Proteomes" id="UP000015503"/>
    </source>
</evidence>
<dbReference type="RefSeq" id="WP_016491915.1">
    <property type="nucleotide sequence ID" value="NC_021499.1"/>
</dbReference>
<dbReference type="STRING" id="1245471.PCA10_19830"/>
<protein>
    <recommendedName>
        <fullName evidence="5">Glycosyltransferase</fullName>
    </recommendedName>
</protein>
<dbReference type="InterPro" id="IPR001296">
    <property type="entry name" value="Glyco_trans_1"/>
</dbReference>
<dbReference type="GO" id="GO:1901135">
    <property type="term" value="P:carbohydrate derivative metabolic process"/>
    <property type="evidence" value="ECO:0007669"/>
    <property type="project" value="UniProtKB-ARBA"/>
</dbReference>
<name>S6AHH3_METRE</name>
<gene>
    <name evidence="3" type="ORF">PCA10_19830</name>
</gene>
<keyword evidence="4" id="KW-1185">Reference proteome</keyword>
<dbReference type="KEGG" id="pre:PCA10_19830"/>
<dbReference type="PANTHER" id="PTHR12526:SF638">
    <property type="entry name" value="SPORE COAT PROTEIN SA"/>
    <property type="match status" value="1"/>
</dbReference>
<dbReference type="eggNOG" id="COG0438">
    <property type="taxonomic scope" value="Bacteria"/>
</dbReference>
<feature type="domain" description="Glycosyl transferase family 1" evidence="1">
    <location>
        <begin position="205"/>
        <end position="375"/>
    </location>
</feature>
<dbReference type="SUPFAM" id="SSF53756">
    <property type="entry name" value="UDP-Glycosyltransferase/glycogen phosphorylase"/>
    <property type="match status" value="1"/>
</dbReference>
<dbReference type="HOGENOM" id="CLU_009583_11_2_6"/>
<proteinExistence type="predicted"/>
<dbReference type="Pfam" id="PF13579">
    <property type="entry name" value="Glyco_trans_4_4"/>
    <property type="match status" value="1"/>
</dbReference>
<dbReference type="InterPro" id="IPR028098">
    <property type="entry name" value="Glyco_trans_4-like_N"/>
</dbReference>
<dbReference type="Pfam" id="PF00534">
    <property type="entry name" value="Glycos_transf_1"/>
    <property type="match status" value="1"/>
</dbReference>